<dbReference type="KEGG" id="hhsr:HSR6_0482"/>
<accession>A0A1J1ABJ1</accession>
<evidence type="ECO:0000256" key="1">
    <source>
        <dbReference type="SAM" id="MobiDB-lite"/>
    </source>
</evidence>
<keyword evidence="2" id="KW-1133">Transmembrane helix</keyword>
<protein>
    <submittedName>
        <fullName evidence="3">PKD domain-containing protein</fullName>
    </submittedName>
</protein>
<dbReference type="EMBL" id="CP016804">
    <property type="protein sequence ID" value="APE94945.1"/>
    <property type="molecule type" value="Genomic_DNA"/>
</dbReference>
<keyword evidence="4" id="KW-1185">Reference proteome</keyword>
<gene>
    <name evidence="3" type="ORF">HSR6_0482</name>
</gene>
<reference evidence="4" key="1">
    <citation type="submission" date="2016-08" db="EMBL/GenBank/DDBJ databases">
        <title>Discovery of first anaerobic lithoheterotrophic haloarchae widely represented in hypersaline habitats.</title>
        <authorList>
            <person name="Sorokin D.Y."/>
            <person name="Kublanov I.V."/>
            <person name="Roman P."/>
            <person name="Sinninghe Damste J.S."/>
            <person name="Golyshin P.N."/>
            <person name="Rojo D."/>
            <person name="Ciordia S."/>
            <person name="Mena Md.C."/>
            <person name="Ferrer M."/>
            <person name="Smedile F."/>
            <person name="Messina E."/>
            <person name="La Cono V."/>
            <person name="Yakimov M.M."/>
        </authorList>
    </citation>
    <scope>NUCLEOTIDE SEQUENCE [LARGE SCALE GENOMIC DNA]</scope>
    <source>
        <strain evidence="4">HSR6</strain>
    </source>
</reference>
<feature type="transmembrane region" description="Helical" evidence="2">
    <location>
        <begin position="12"/>
        <end position="32"/>
    </location>
</feature>
<feature type="region of interest" description="Disordered" evidence="1">
    <location>
        <begin position="264"/>
        <end position="291"/>
    </location>
</feature>
<proteinExistence type="predicted"/>
<evidence type="ECO:0000256" key="2">
    <source>
        <dbReference type="SAM" id="Phobius"/>
    </source>
</evidence>
<dbReference type="RefSeq" id="WP_071932691.1">
    <property type="nucleotide sequence ID" value="NZ_CP016804.1"/>
</dbReference>
<dbReference type="OrthoDB" id="121941at2157"/>
<dbReference type="AlphaFoldDB" id="A0A1J1ABJ1"/>
<feature type="compositionally biased region" description="Polar residues" evidence="1">
    <location>
        <begin position="278"/>
        <end position="291"/>
    </location>
</feature>
<name>A0A1J1ABJ1_9EURY</name>
<evidence type="ECO:0000313" key="4">
    <source>
        <dbReference type="Proteomes" id="UP000186165"/>
    </source>
</evidence>
<keyword evidence="2" id="KW-0472">Membrane</keyword>
<organism evidence="3 4">
    <name type="scientific">Halodesulfurarchaeum formicicum</name>
    <dbReference type="NCBI Taxonomy" id="1873524"/>
    <lineage>
        <taxon>Archaea</taxon>
        <taxon>Methanobacteriati</taxon>
        <taxon>Methanobacteriota</taxon>
        <taxon>Stenosarchaea group</taxon>
        <taxon>Halobacteria</taxon>
        <taxon>Halobacteriales</taxon>
        <taxon>Halobacteriaceae</taxon>
        <taxon>Halodesulfurarchaeum</taxon>
    </lineage>
</organism>
<dbReference type="GeneID" id="30417006"/>
<dbReference type="Proteomes" id="UP000186165">
    <property type="component" value="Chromosome"/>
</dbReference>
<evidence type="ECO:0000313" key="3">
    <source>
        <dbReference type="EMBL" id="APE94945.1"/>
    </source>
</evidence>
<keyword evidence="2" id="KW-0812">Transmembrane</keyword>
<sequence>MRDGLDFGDDRGVSAVIGFIFIFAILMILLSVNQAQVVPAENEQIEYQHFEDVRNDLVDLRSAISTAGQNDVSQFPTVKLGTAYPPRVLAVNPPPASGTLQTSEAYNITITDETGTTERIPTRFLEYQPGYHEFQSGPTWYENSVLYLDESQRGGIVIIEEQNLVTDDNTVRITALQNDFRRSGTGRVTVELYPTQAGDLSALTGELEIAIPTQLSGDTYWNDAFDDDVTVDPTVTPDWYESGVHALNLTVEKDNLKINTVGIQEEPEAGGVKENVGTGATTPPSQGDQTTYLTNTGDTTIGDGQKTIEFSLRNNGDSPATITQISVDSTTANADSIDNGDGYEFEGAGGNLNTPISIGGPSYSLDESATITDGATETFTLGEFEAKGNMKGESVTLTLYFADGSDQQFTIDIPK</sequence>